<comment type="similarity">
    <text evidence="2">Belongs to the MAGUK family.</text>
</comment>
<feature type="domain" description="L27" evidence="9">
    <location>
        <begin position="60"/>
        <end position="118"/>
    </location>
</feature>
<feature type="domain" description="L27" evidence="9">
    <location>
        <begin position="8"/>
        <end position="59"/>
    </location>
</feature>
<evidence type="ECO:0000259" key="7">
    <source>
        <dbReference type="PROSITE" id="PS50052"/>
    </source>
</evidence>
<dbReference type="InterPro" id="IPR036892">
    <property type="entry name" value="L27_dom_sf"/>
</dbReference>
<dbReference type="InterPro" id="IPR014775">
    <property type="entry name" value="L27_C"/>
</dbReference>
<dbReference type="PROSITE" id="PS00856">
    <property type="entry name" value="GUANYLATE_KINASE_1"/>
    <property type="match status" value="1"/>
</dbReference>
<dbReference type="Pfam" id="PF02828">
    <property type="entry name" value="L27"/>
    <property type="match status" value="2"/>
</dbReference>
<dbReference type="GO" id="GO:0043226">
    <property type="term" value="C:organelle"/>
    <property type="evidence" value="ECO:0007669"/>
    <property type="project" value="UniProtKB-ARBA"/>
</dbReference>
<feature type="domain" description="PDZ" evidence="8">
    <location>
        <begin position="140"/>
        <end position="219"/>
    </location>
</feature>
<evidence type="ECO:0000259" key="8">
    <source>
        <dbReference type="PROSITE" id="PS50106"/>
    </source>
</evidence>
<dbReference type="GO" id="GO:0016020">
    <property type="term" value="C:membrane"/>
    <property type="evidence" value="ECO:0007669"/>
    <property type="project" value="UniProtKB-SubCell"/>
</dbReference>
<dbReference type="AlphaFoldDB" id="A0A8D0S6X7"/>
<dbReference type="Pfam" id="PF00595">
    <property type="entry name" value="PDZ"/>
    <property type="match status" value="1"/>
</dbReference>
<dbReference type="InterPro" id="IPR035602">
    <property type="entry name" value="MPP2_SH3"/>
</dbReference>
<dbReference type="PROSITE" id="PS51022">
    <property type="entry name" value="L27"/>
    <property type="match status" value="2"/>
</dbReference>
<keyword evidence="4" id="KW-0472">Membrane</keyword>
<dbReference type="Gene3D" id="1.10.287.650">
    <property type="entry name" value="L27 domain"/>
    <property type="match status" value="1"/>
</dbReference>
<dbReference type="InterPro" id="IPR008145">
    <property type="entry name" value="GK/Ca_channel_bsu"/>
</dbReference>
<dbReference type="FunFam" id="2.30.30.40:FF:000069">
    <property type="entry name" value="MAGUK p55 subfamily member 6"/>
    <property type="match status" value="1"/>
</dbReference>
<evidence type="ECO:0000256" key="4">
    <source>
        <dbReference type="ARBA" id="ARBA00023136"/>
    </source>
</evidence>
<dbReference type="InterPro" id="IPR008144">
    <property type="entry name" value="Guanylate_kin-like_dom"/>
</dbReference>
<dbReference type="InterPro" id="IPR036028">
    <property type="entry name" value="SH3-like_dom_sf"/>
</dbReference>
<feature type="domain" description="Guanylate kinase-like" evidence="7">
    <location>
        <begin position="350"/>
        <end position="474"/>
    </location>
</feature>
<evidence type="ECO:0000256" key="2">
    <source>
        <dbReference type="ARBA" id="ARBA00007014"/>
    </source>
</evidence>
<protein>
    <submittedName>
        <fullName evidence="10">MAGUK p55 scaffold protein 2</fullName>
    </submittedName>
</protein>
<dbReference type="InterPro" id="IPR020590">
    <property type="entry name" value="Guanylate_kinase_CS"/>
</dbReference>
<reference evidence="10" key="1">
    <citation type="submission" date="2025-08" db="UniProtKB">
        <authorList>
            <consortium name="Ensembl"/>
        </authorList>
    </citation>
    <scope>IDENTIFICATION</scope>
</reference>
<dbReference type="SUPFAM" id="SSF50156">
    <property type="entry name" value="PDZ domain-like"/>
    <property type="match status" value="1"/>
</dbReference>
<dbReference type="InterPro" id="IPR036034">
    <property type="entry name" value="PDZ_sf"/>
</dbReference>
<evidence type="ECO:0000256" key="5">
    <source>
        <dbReference type="PROSITE-ProRule" id="PRU00192"/>
    </source>
</evidence>
<dbReference type="FunFam" id="3.30.63.10:FF:000002">
    <property type="entry name" value="Guanylate kinase 1"/>
    <property type="match status" value="1"/>
</dbReference>
<organism evidence="10 11">
    <name type="scientific">Sus scrofa</name>
    <name type="common">Pig</name>
    <dbReference type="NCBI Taxonomy" id="9823"/>
    <lineage>
        <taxon>Eukaryota</taxon>
        <taxon>Metazoa</taxon>
        <taxon>Chordata</taxon>
        <taxon>Craniata</taxon>
        <taxon>Vertebrata</taxon>
        <taxon>Euteleostomi</taxon>
        <taxon>Mammalia</taxon>
        <taxon>Eutheria</taxon>
        <taxon>Laurasiatheria</taxon>
        <taxon>Artiodactyla</taxon>
        <taxon>Suina</taxon>
        <taxon>Suidae</taxon>
        <taxon>Sus</taxon>
    </lineage>
</organism>
<evidence type="ECO:0000313" key="10">
    <source>
        <dbReference type="Ensembl" id="ENSSSCP00025026267.1"/>
    </source>
</evidence>
<dbReference type="Gene3D" id="2.30.30.40">
    <property type="entry name" value="SH3 Domains"/>
    <property type="match status" value="1"/>
</dbReference>
<comment type="subcellular location">
    <subcellularLocation>
        <location evidence="1">Membrane</location>
    </subcellularLocation>
</comment>
<evidence type="ECO:0000256" key="3">
    <source>
        <dbReference type="ARBA" id="ARBA00022443"/>
    </source>
</evidence>
<dbReference type="SMART" id="SM00569">
    <property type="entry name" value="L27"/>
    <property type="match status" value="2"/>
</dbReference>
<accession>A0A8D0S6X7</accession>
<dbReference type="SUPFAM" id="SSF50044">
    <property type="entry name" value="SH3-domain"/>
    <property type="match status" value="1"/>
</dbReference>
<dbReference type="InterPro" id="IPR027417">
    <property type="entry name" value="P-loop_NTPase"/>
</dbReference>
<dbReference type="SUPFAM" id="SSF52540">
    <property type="entry name" value="P-loop containing nucleoside triphosphate hydrolases"/>
    <property type="match status" value="1"/>
</dbReference>
<dbReference type="CDD" id="cd12037">
    <property type="entry name" value="SH3_MPP2"/>
    <property type="match status" value="1"/>
</dbReference>
<dbReference type="Gene3D" id="2.30.42.10">
    <property type="match status" value="1"/>
</dbReference>
<feature type="domain" description="SH3" evidence="6">
    <location>
        <begin position="225"/>
        <end position="293"/>
    </location>
</feature>
<dbReference type="CDD" id="cd10832">
    <property type="entry name" value="PDZ_MPP6-MPP2-like"/>
    <property type="match status" value="1"/>
</dbReference>
<dbReference type="SUPFAM" id="SSF101288">
    <property type="entry name" value="L27 domain"/>
    <property type="match status" value="1"/>
</dbReference>
<dbReference type="Proteomes" id="UP000694727">
    <property type="component" value="Unplaced"/>
</dbReference>
<dbReference type="SMART" id="SM00326">
    <property type="entry name" value="SH3"/>
    <property type="match status" value="1"/>
</dbReference>
<dbReference type="InterPro" id="IPR001478">
    <property type="entry name" value="PDZ"/>
</dbReference>
<sequence>MPVAATNSETAMQQVLDNLGSLPNATGAAELDLIFLRGIMESPIVRSLAKAHERLEETKLEAVRDNNLELVQEILRDLAQLAEQSSTAAELARILQEPHFQSLLETHDSVASKTYETPPPSPGLDPTFSNQPVPPDAVRMVGIRKTAGEHLGVTFRVEGGELVIARILHGGMVAQQGLLHVGDIIKEVNGQPVGSDPRALQELLRSASGSVILKILPSYQEPHLPRQVFVKCHFDYDPARDSLIPCKEAGLRFSAGDLLQIVNQDDANWWQACHVEGGSAGLIPSQLLEEKRKAFVKRDLELTPNSGTLCGSLSGKKKKRMMYLTTKNAEFDRHELLIYEEVARMPPFRRKTLVLIGAQGVGRRSLKNKLIMWDPDRYGTTVPYTSRRPKDSEREGQGYSFVSRAEMEADIRAGRYLEHGEYEGNLYGTRIDSIRGVVAAGRVCVLDVNPQVLPGPLLPSLLSGGVSFCLPPSIFPYISKHSPISPQLLLGTQATSNFFLQPPGTPTLPSPALCQLFYHSFPGLMSQNPRPLILLCSQVPVLTAITPEVPGNTLPTLLFCRQ</sequence>
<dbReference type="PANTHER" id="PTHR23122">
    <property type="entry name" value="MEMBRANE-ASSOCIATED GUANYLATE KINASE MAGUK"/>
    <property type="match status" value="1"/>
</dbReference>
<evidence type="ECO:0000259" key="9">
    <source>
        <dbReference type="PROSITE" id="PS51022"/>
    </source>
</evidence>
<dbReference type="Pfam" id="PF00625">
    <property type="entry name" value="Guanylate_kin"/>
    <property type="match status" value="1"/>
</dbReference>
<dbReference type="InterPro" id="IPR050716">
    <property type="entry name" value="MAGUK"/>
</dbReference>
<dbReference type="InterPro" id="IPR001452">
    <property type="entry name" value="SH3_domain"/>
</dbReference>
<evidence type="ECO:0000313" key="11">
    <source>
        <dbReference type="Proteomes" id="UP000694727"/>
    </source>
</evidence>
<gene>
    <name evidence="10" type="primary">MPP2</name>
</gene>
<evidence type="ECO:0000259" key="6">
    <source>
        <dbReference type="PROSITE" id="PS50002"/>
    </source>
</evidence>
<dbReference type="SMART" id="SM00072">
    <property type="entry name" value="GuKc"/>
    <property type="match status" value="1"/>
</dbReference>
<evidence type="ECO:0000256" key="1">
    <source>
        <dbReference type="ARBA" id="ARBA00004370"/>
    </source>
</evidence>
<proteinExistence type="inferred from homology"/>
<dbReference type="PROSITE" id="PS50106">
    <property type="entry name" value="PDZ"/>
    <property type="match status" value="1"/>
</dbReference>
<dbReference type="PROSITE" id="PS50002">
    <property type="entry name" value="SH3"/>
    <property type="match status" value="1"/>
</dbReference>
<dbReference type="Gene3D" id="3.40.50.300">
    <property type="entry name" value="P-loop containing nucleotide triphosphate hydrolases"/>
    <property type="match status" value="1"/>
</dbReference>
<name>A0A8D0S6X7_PIG</name>
<dbReference type="SMART" id="SM00228">
    <property type="entry name" value="PDZ"/>
    <property type="match status" value="1"/>
</dbReference>
<keyword evidence="3 5" id="KW-0728">SH3 domain</keyword>
<dbReference type="Pfam" id="PF07653">
    <property type="entry name" value="SH3_2"/>
    <property type="match status" value="1"/>
</dbReference>
<dbReference type="InterPro" id="IPR004172">
    <property type="entry name" value="L27_dom"/>
</dbReference>
<dbReference type="Ensembl" id="ENSSSCT00025061850.1">
    <property type="protein sequence ID" value="ENSSSCP00025026267.1"/>
    <property type="gene ID" value="ENSSSCG00025043796.1"/>
</dbReference>
<dbReference type="PROSITE" id="PS50052">
    <property type="entry name" value="GUANYLATE_KINASE_2"/>
    <property type="match status" value="1"/>
</dbReference>
<dbReference type="FunFam" id="2.30.42.10:FF:000047">
    <property type="entry name" value="MAGUK p55 subfamily member 6"/>
    <property type="match status" value="1"/>
</dbReference>